<keyword evidence="7" id="KW-1185">Reference proteome</keyword>
<gene>
    <name evidence="6" type="ORF">CHIRRI_LOCUS12719</name>
</gene>
<proteinExistence type="inferred from homology"/>
<comment type="subcellular location">
    <subcellularLocation>
        <location evidence="5">Membrane</location>
        <topology evidence="5">Single-pass membrane protein</topology>
    </subcellularLocation>
</comment>
<accession>A0A9N9WUN6</accession>
<dbReference type="InterPro" id="IPR035595">
    <property type="entry name" value="UDP_glycos_trans_CS"/>
</dbReference>
<feature type="chain" id="PRO_5040531294" description="UDP-glucuronosyltransferase" evidence="5">
    <location>
        <begin position="17"/>
        <end position="512"/>
    </location>
</feature>
<reference evidence="6" key="2">
    <citation type="submission" date="2022-10" db="EMBL/GenBank/DDBJ databases">
        <authorList>
            <consortium name="ENA_rothamsted_submissions"/>
            <consortium name="culmorum"/>
            <person name="King R."/>
        </authorList>
    </citation>
    <scope>NUCLEOTIDE SEQUENCE</scope>
</reference>
<evidence type="ECO:0000256" key="2">
    <source>
        <dbReference type="ARBA" id="ARBA00022676"/>
    </source>
</evidence>
<evidence type="ECO:0000256" key="5">
    <source>
        <dbReference type="RuleBase" id="RU362059"/>
    </source>
</evidence>
<keyword evidence="3 4" id="KW-0808">Transferase</keyword>
<evidence type="ECO:0000256" key="1">
    <source>
        <dbReference type="ARBA" id="ARBA00009995"/>
    </source>
</evidence>
<dbReference type="EC" id="2.4.1.17" evidence="5"/>
<dbReference type="OrthoDB" id="5835829at2759"/>
<dbReference type="SUPFAM" id="SSF53756">
    <property type="entry name" value="UDP-Glycosyltransferase/glycogen phosphorylase"/>
    <property type="match status" value="1"/>
</dbReference>
<dbReference type="GO" id="GO:0016020">
    <property type="term" value="C:membrane"/>
    <property type="evidence" value="ECO:0007669"/>
    <property type="project" value="UniProtKB-SubCell"/>
</dbReference>
<name>A0A9N9WUN6_9DIPT</name>
<feature type="transmembrane region" description="Helical" evidence="5">
    <location>
        <begin position="478"/>
        <end position="501"/>
    </location>
</feature>
<organism evidence="6 7">
    <name type="scientific">Chironomus riparius</name>
    <dbReference type="NCBI Taxonomy" id="315576"/>
    <lineage>
        <taxon>Eukaryota</taxon>
        <taxon>Metazoa</taxon>
        <taxon>Ecdysozoa</taxon>
        <taxon>Arthropoda</taxon>
        <taxon>Hexapoda</taxon>
        <taxon>Insecta</taxon>
        <taxon>Pterygota</taxon>
        <taxon>Neoptera</taxon>
        <taxon>Endopterygota</taxon>
        <taxon>Diptera</taxon>
        <taxon>Nematocera</taxon>
        <taxon>Chironomoidea</taxon>
        <taxon>Chironomidae</taxon>
        <taxon>Chironominae</taxon>
        <taxon>Chironomus</taxon>
    </lineage>
</organism>
<keyword evidence="5" id="KW-0812">Transmembrane</keyword>
<dbReference type="FunFam" id="3.40.50.2000:FF:000050">
    <property type="entry name" value="UDP-glucuronosyltransferase"/>
    <property type="match status" value="1"/>
</dbReference>
<dbReference type="Proteomes" id="UP001153620">
    <property type="component" value="Chromosome 3"/>
</dbReference>
<sequence length="512" mass="58644">MKVLVILLFFLNVTCGLKILGIFHYAMKSHYLIGNSIVNSLLDAGHNVTAITQYKPDKPINNYRVVQLPENLEPLKPPGKTPLDIAGVPPLVFSFYLPFFSYQFTEIDLRSTELIEFLKEDEKFDICIVELFLGEALLGVAEQAGCKIIQYTTFDSYIWSDNMLGNDSPSSYVPHSFLYYSDQMSFTQRLWNSVFTIIDKLNYNVVALNFQKYLYNKYFPNARRSFDEMYKNASLIFINNHVSASFVRPHMPNQIEIGGIHVKPAKTLPIEFQRFLNEAADGVIIFSMGSFLDGTDWKIEQREAFIKTFGKLKQKVLWRYSNETLPENPGNIKIGTWFPQRDMMAHPNVKLFITHGGLLGTTEAIVEGVPILGIPIFGDQKMNMAKTIARGYGLQILVPEITEENLSNKINELLNNPKYNENAKRISKIFNDRPKTPQEEVIYWTEYVARHNGAAHLQAASVNLNFIEFNLIDVYCTILVVLLVAFYVWFKITLAVIRCAFSKRKADKKQTQ</sequence>
<comment type="similarity">
    <text evidence="1 4">Belongs to the UDP-glycosyltransferase family.</text>
</comment>
<protein>
    <recommendedName>
        <fullName evidence="5">UDP-glucuronosyltransferase</fullName>
        <ecNumber evidence="5">2.4.1.17</ecNumber>
    </recommendedName>
</protein>
<dbReference type="EMBL" id="OU895879">
    <property type="protein sequence ID" value="CAG9809899.1"/>
    <property type="molecule type" value="Genomic_DNA"/>
</dbReference>
<evidence type="ECO:0000313" key="6">
    <source>
        <dbReference type="EMBL" id="CAG9809899.1"/>
    </source>
</evidence>
<reference evidence="6" key="1">
    <citation type="submission" date="2022-01" db="EMBL/GenBank/DDBJ databases">
        <authorList>
            <person name="King R."/>
        </authorList>
    </citation>
    <scope>NUCLEOTIDE SEQUENCE</scope>
</reference>
<dbReference type="GO" id="GO:0015020">
    <property type="term" value="F:glucuronosyltransferase activity"/>
    <property type="evidence" value="ECO:0007669"/>
    <property type="project" value="UniProtKB-EC"/>
</dbReference>
<feature type="signal peptide" evidence="5">
    <location>
        <begin position="1"/>
        <end position="16"/>
    </location>
</feature>
<keyword evidence="5" id="KW-0472">Membrane</keyword>
<evidence type="ECO:0000313" key="7">
    <source>
        <dbReference type="Proteomes" id="UP001153620"/>
    </source>
</evidence>
<evidence type="ECO:0000256" key="4">
    <source>
        <dbReference type="RuleBase" id="RU003718"/>
    </source>
</evidence>
<keyword evidence="5" id="KW-1133">Transmembrane helix</keyword>
<evidence type="ECO:0000256" key="3">
    <source>
        <dbReference type="ARBA" id="ARBA00022679"/>
    </source>
</evidence>
<dbReference type="Gene3D" id="3.40.50.2000">
    <property type="entry name" value="Glycogen Phosphorylase B"/>
    <property type="match status" value="1"/>
</dbReference>
<dbReference type="AlphaFoldDB" id="A0A9N9WUN6"/>
<dbReference type="PANTHER" id="PTHR48043:SF159">
    <property type="entry name" value="EG:EG0003.4 PROTEIN-RELATED"/>
    <property type="match status" value="1"/>
</dbReference>
<dbReference type="InterPro" id="IPR002213">
    <property type="entry name" value="UDP_glucos_trans"/>
</dbReference>
<keyword evidence="5" id="KW-0732">Signal</keyword>
<dbReference type="PROSITE" id="PS00375">
    <property type="entry name" value="UDPGT"/>
    <property type="match status" value="1"/>
</dbReference>
<dbReference type="InterPro" id="IPR050271">
    <property type="entry name" value="UDP-glycosyltransferase"/>
</dbReference>
<keyword evidence="2 4" id="KW-0328">Glycosyltransferase</keyword>
<comment type="catalytic activity">
    <reaction evidence="5">
        <text>glucuronate acceptor + UDP-alpha-D-glucuronate = acceptor beta-D-glucuronoside + UDP + H(+)</text>
        <dbReference type="Rhea" id="RHEA:21032"/>
        <dbReference type="ChEBI" id="CHEBI:15378"/>
        <dbReference type="ChEBI" id="CHEBI:58052"/>
        <dbReference type="ChEBI" id="CHEBI:58223"/>
        <dbReference type="ChEBI" id="CHEBI:132367"/>
        <dbReference type="ChEBI" id="CHEBI:132368"/>
        <dbReference type="EC" id="2.4.1.17"/>
    </reaction>
</comment>
<dbReference type="Pfam" id="PF00201">
    <property type="entry name" value="UDPGT"/>
    <property type="match status" value="1"/>
</dbReference>
<dbReference type="PANTHER" id="PTHR48043">
    <property type="entry name" value="EG:EG0003.4 PROTEIN-RELATED"/>
    <property type="match status" value="1"/>
</dbReference>
<dbReference type="CDD" id="cd03784">
    <property type="entry name" value="GT1_Gtf-like"/>
    <property type="match status" value="1"/>
</dbReference>